<keyword evidence="9" id="KW-1185">Reference proteome</keyword>
<dbReference type="Pfam" id="PF10199">
    <property type="entry name" value="Adaptin_binding"/>
    <property type="match status" value="1"/>
</dbReference>
<organism evidence="8 9">
    <name type="scientific">Trichinella nelsoni</name>
    <dbReference type="NCBI Taxonomy" id="6336"/>
    <lineage>
        <taxon>Eukaryota</taxon>
        <taxon>Metazoa</taxon>
        <taxon>Ecdysozoa</taxon>
        <taxon>Nematoda</taxon>
        <taxon>Enoplea</taxon>
        <taxon>Dorylaimia</taxon>
        <taxon>Trichinellida</taxon>
        <taxon>Trichinellidae</taxon>
        <taxon>Trichinella</taxon>
    </lineage>
</organism>
<name>A0A0V0SC66_9BILA</name>
<comment type="subcellular location">
    <subcellularLocation>
        <location evidence="1">Membrane</location>
    </subcellularLocation>
</comment>
<dbReference type="GO" id="GO:0016020">
    <property type="term" value="C:membrane"/>
    <property type="evidence" value="ECO:0007669"/>
    <property type="project" value="UniProtKB-SubCell"/>
</dbReference>
<dbReference type="InterPro" id="IPR005349">
    <property type="entry name" value="TMEM14"/>
</dbReference>
<comment type="caution">
    <text evidence="8">The sequence shown here is derived from an EMBL/GenBank/DDBJ whole genome shotgun (WGS) entry which is preliminary data.</text>
</comment>
<keyword evidence="5 7" id="KW-0472">Membrane</keyword>
<dbReference type="Pfam" id="PF03647">
    <property type="entry name" value="Tmemb_14"/>
    <property type="match status" value="1"/>
</dbReference>
<evidence type="ECO:0000256" key="1">
    <source>
        <dbReference type="ARBA" id="ARBA00004370"/>
    </source>
</evidence>
<evidence type="ECO:0000313" key="8">
    <source>
        <dbReference type="EMBL" id="KRX24327.1"/>
    </source>
</evidence>
<reference evidence="8 9" key="1">
    <citation type="submission" date="2015-01" db="EMBL/GenBank/DDBJ databases">
        <title>Evolution of Trichinella species and genotypes.</title>
        <authorList>
            <person name="Korhonen P.K."/>
            <person name="Edoardo P."/>
            <person name="Giuseppe L.R."/>
            <person name="Gasser R.B."/>
        </authorList>
    </citation>
    <scope>NUCLEOTIDE SEQUENCE [LARGE SCALE GENOMIC DNA]</scope>
    <source>
        <strain evidence="8">ISS37</strain>
    </source>
</reference>
<sequence>MTDYIGNLYAFLILSGGIFGYYKAGSVPSLAAGIAFGTLSLVSAHYAASQNHLPMLLTSGCLGVVMGIRFCRSYKFFPAGLFTALSAAMFVRSIFELVKQRMVSSSDVLIVRCFPEEADSTEPCIASLLLSKDCSSFSDDEPKTWKLVSKYYSVDLLLHTTRQAEIDSFTPPPIRAEAVILHCNLAYDSQSYKLVWKALENADIGVRLFVVSHILDDHVDSVESWCIENNFDFIVLNPDEEMRQEAESFGEVVGIDRLVEVLQANEWPNMIPKNEQPKVTSKNAESSSNVAVDAGESVEEASDSFQALRLDEDSEVMSFSALYQKFSEMKEYAESLPEAERKIYAAHVATQFLKILTDDDEASEEETS</sequence>
<dbReference type="PANTHER" id="PTHR14659:SF1">
    <property type="entry name" value="ALPHA- AND GAMMA-ADAPTIN-BINDING PROTEIN P34"/>
    <property type="match status" value="1"/>
</dbReference>
<gene>
    <name evidence="8" type="primary">Aagab</name>
    <name evidence="8" type="ORF">T07_13689</name>
</gene>
<comment type="similarity">
    <text evidence="2">Belongs to the TMEM14 family.</text>
</comment>
<dbReference type="STRING" id="6336.A0A0V0SC66"/>
<evidence type="ECO:0000256" key="3">
    <source>
        <dbReference type="ARBA" id="ARBA00022692"/>
    </source>
</evidence>
<dbReference type="Proteomes" id="UP000054630">
    <property type="component" value="Unassembled WGS sequence"/>
</dbReference>
<feature type="region of interest" description="Disordered" evidence="6">
    <location>
        <begin position="272"/>
        <end position="296"/>
    </location>
</feature>
<dbReference type="Gene3D" id="3.40.50.11960">
    <property type="match status" value="1"/>
</dbReference>
<keyword evidence="3 7" id="KW-0812">Transmembrane</keyword>
<dbReference type="InterPro" id="IPR044890">
    <property type="entry name" value="TMEM14_sf"/>
</dbReference>
<protein>
    <submittedName>
        <fullName evidence="8">Transmembrane protein 14C</fullName>
    </submittedName>
</protein>
<evidence type="ECO:0000256" key="4">
    <source>
        <dbReference type="ARBA" id="ARBA00022989"/>
    </source>
</evidence>
<evidence type="ECO:0000256" key="5">
    <source>
        <dbReference type="ARBA" id="ARBA00023136"/>
    </source>
</evidence>
<evidence type="ECO:0000256" key="6">
    <source>
        <dbReference type="SAM" id="MobiDB-lite"/>
    </source>
</evidence>
<feature type="transmembrane region" description="Helical" evidence="7">
    <location>
        <begin position="76"/>
        <end position="95"/>
    </location>
</feature>
<accession>A0A0V0SC66</accession>
<evidence type="ECO:0000256" key="7">
    <source>
        <dbReference type="SAM" id="Phobius"/>
    </source>
</evidence>
<evidence type="ECO:0000256" key="2">
    <source>
        <dbReference type="ARBA" id="ARBA00007590"/>
    </source>
</evidence>
<evidence type="ECO:0000313" key="9">
    <source>
        <dbReference type="Proteomes" id="UP000054630"/>
    </source>
</evidence>
<feature type="transmembrane region" description="Helical" evidence="7">
    <location>
        <begin position="6"/>
        <end position="22"/>
    </location>
</feature>
<proteinExistence type="inferred from homology"/>
<dbReference type="Gene3D" id="1.10.10.1740">
    <property type="entry name" value="Transmembrane protein 14-like"/>
    <property type="match status" value="1"/>
</dbReference>
<dbReference type="EMBL" id="JYDL01000018">
    <property type="protein sequence ID" value="KRX24327.1"/>
    <property type="molecule type" value="Genomic_DNA"/>
</dbReference>
<dbReference type="AlphaFoldDB" id="A0A0V0SC66"/>
<feature type="transmembrane region" description="Helical" evidence="7">
    <location>
        <begin position="29"/>
        <end position="47"/>
    </location>
</feature>
<dbReference type="PANTHER" id="PTHR14659">
    <property type="entry name" value="ALPHA- AND GAMMA-ADAPTIN-BINDING PROTEIN P34"/>
    <property type="match status" value="1"/>
</dbReference>
<keyword evidence="4 7" id="KW-1133">Transmembrane helix</keyword>
<feature type="compositionally biased region" description="Polar residues" evidence="6">
    <location>
        <begin position="277"/>
        <end position="290"/>
    </location>
</feature>
<dbReference type="InterPro" id="IPR019341">
    <property type="entry name" value="Alpha/Gamma-adaptin-bd_p34"/>
</dbReference>
<dbReference type="OrthoDB" id="1741717at2759"/>